<keyword evidence="5" id="KW-1185">Reference proteome</keyword>
<comment type="caution">
    <text evidence="4">The sequence shown here is derived from an EMBL/GenBank/DDBJ whole genome shotgun (WGS) entry which is preliminary data.</text>
</comment>
<dbReference type="SMART" id="SM00749">
    <property type="entry name" value="BON"/>
    <property type="match status" value="2"/>
</dbReference>
<feature type="domain" description="BON" evidence="3">
    <location>
        <begin position="128"/>
        <end position="195"/>
    </location>
</feature>
<dbReference type="RefSeq" id="WP_201674441.1">
    <property type="nucleotide sequence ID" value="NZ_JAEQNE010000002.1"/>
</dbReference>
<evidence type="ECO:0000313" key="4">
    <source>
        <dbReference type="EMBL" id="MBL0391838.1"/>
    </source>
</evidence>
<dbReference type="PANTHER" id="PTHR34606:SF15">
    <property type="entry name" value="BON DOMAIN-CONTAINING PROTEIN"/>
    <property type="match status" value="1"/>
</dbReference>
<sequence length="258" mass="26991">MTRKLYVLPLYALAAASLAAALSGCAPLVVGAAAVGTGMMVTDRRSSGAQVDDESIQFRASSRLGEQFGDKVHINVTSYNRQVLLTGEAPNEQMKQQAEQTVTRIDNVRSVVNDIAVMAPTSLPQRSGDVFITGKVRASLVDAQDLQANAFKVVTERGNVYLMGRVTTREAERATNIARQISGVQRVVRIFEVSSPEELRSAGVDLPAEPAARANLAPPPVTNLAPAAPASHPPSAEAGPPVSASEPGAGGAVATPVR</sequence>
<evidence type="ECO:0000256" key="2">
    <source>
        <dbReference type="SAM" id="SignalP"/>
    </source>
</evidence>
<organism evidence="4 5">
    <name type="scientific">Ramlibacter monticola</name>
    <dbReference type="NCBI Taxonomy" id="1926872"/>
    <lineage>
        <taxon>Bacteria</taxon>
        <taxon>Pseudomonadati</taxon>
        <taxon>Pseudomonadota</taxon>
        <taxon>Betaproteobacteria</taxon>
        <taxon>Burkholderiales</taxon>
        <taxon>Comamonadaceae</taxon>
        <taxon>Ramlibacter</taxon>
    </lineage>
</organism>
<accession>A0A936YYK9</accession>
<dbReference type="Pfam" id="PF04972">
    <property type="entry name" value="BON"/>
    <property type="match status" value="2"/>
</dbReference>
<evidence type="ECO:0000259" key="3">
    <source>
        <dbReference type="PROSITE" id="PS50914"/>
    </source>
</evidence>
<dbReference type="InterPro" id="IPR051686">
    <property type="entry name" value="Lipoprotein_DolP"/>
</dbReference>
<name>A0A936YYK9_9BURK</name>
<dbReference type="PROSITE" id="PS51257">
    <property type="entry name" value="PROKAR_LIPOPROTEIN"/>
    <property type="match status" value="1"/>
</dbReference>
<feature type="chain" id="PRO_5037312194" evidence="2">
    <location>
        <begin position="20"/>
        <end position="258"/>
    </location>
</feature>
<dbReference type="EMBL" id="JAEQNE010000002">
    <property type="protein sequence ID" value="MBL0391838.1"/>
    <property type="molecule type" value="Genomic_DNA"/>
</dbReference>
<proteinExistence type="predicted"/>
<dbReference type="InterPro" id="IPR007055">
    <property type="entry name" value="BON_dom"/>
</dbReference>
<feature type="domain" description="BON" evidence="3">
    <location>
        <begin position="52"/>
        <end position="119"/>
    </location>
</feature>
<dbReference type="InterPro" id="IPR014004">
    <property type="entry name" value="Transpt-assoc_nodulatn_dom_bac"/>
</dbReference>
<reference evidence="4 5" key="1">
    <citation type="journal article" date="2017" name="Int. J. Syst. Evol. Microbiol.">
        <title>Ramlibacter monticola sp. nov., isolated from forest soil.</title>
        <authorList>
            <person name="Chaudhary D.K."/>
            <person name="Kim J."/>
        </authorList>
    </citation>
    <scope>NUCLEOTIDE SEQUENCE [LARGE SCALE GENOMIC DNA]</scope>
    <source>
        <strain evidence="4 5">KACC 19175</strain>
    </source>
</reference>
<dbReference type="PANTHER" id="PTHR34606">
    <property type="entry name" value="BON DOMAIN-CONTAINING PROTEIN"/>
    <property type="match status" value="1"/>
</dbReference>
<feature type="compositionally biased region" description="Low complexity" evidence="1">
    <location>
        <begin position="225"/>
        <end position="241"/>
    </location>
</feature>
<dbReference type="PROSITE" id="PS50914">
    <property type="entry name" value="BON"/>
    <property type="match status" value="2"/>
</dbReference>
<dbReference type="Proteomes" id="UP000599109">
    <property type="component" value="Unassembled WGS sequence"/>
</dbReference>
<dbReference type="AlphaFoldDB" id="A0A936YYK9"/>
<dbReference type="Gene3D" id="3.40.1520.20">
    <property type="match status" value="1"/>
</dbReference>
<feature type="signal peptide" evidence="2">
    <location>
        <begin position="1"/>
        <end position="19"/>
    </location>
</feature>
<gene>
    <name evidence="4" type="ORF">JJ685_11930</name>
</gene>
<protein>
    <submittedName>
        <fullName evidence="4">BON domain-containing protein</fullName>
    </submittedName>
</protein>
<evidence type="ECO:0000256" key="1">
    <source>
        <dbReference type="SAM" id="MobiDB-lite"/>
    </source>
</evidence>
<feature type="region of interest" description="Disordered" evidence="1">
    <location>
        <begin position="210"/>
        <end position="258"/>
    </location>
</feature>
<keyword evidence="2" id="KW-0732">Signal</keyword>
<evidence type="ECO:0000313" key="5">
    <source>
        <dbReference type="Proteomes" id="UP000599109"/>
    </source>
</evidence>